<dbReference type="SMART" id="SM00287">
    <property type="entry name" value="SH3b"/>
    <property type="match status" value="1"/>
</dbReference>
<dbReference type="InterPro" id="IPR003646">
    <property type="entry name" value="SH3-like_bac-type"/>
</dbReference>
<dbReference type="EMBL" id="AWTN01000056">
    <property type="protein sequence ID" value="KGG95559.1"/>
    <property type="molecule type" value="Genomic_DNA"/>
</dbReference>
<keyword evidence="1" id="KW-1133">Transmembrane helix</keyword>
<evidence type="ECO:0000313" key="4">
    <source>
        <dbReference type="Proteomes" id="UP000029567"/>
    </source>
</evidence>
<dbReference type="RefSeq" id="WP_034378146.1">
    <property type="nucleotide sequence ID" value="NZ_AWTN01000056.1"/>
</dbReference>
<proteinExistence type="predicted"/>
<dbReference type="Pfam" id="PF08239">
    <property type="entry name" value="SH3_3"/>
    <property type="match status" value="1"/>
</dbReference>
<dbReference type="Gene3D" id="2.30.30.40">
    <property type="entry name" value="SH3 Domains"/>
    <property type="match status" value="1"/>
</dbReference>
<sequence length="371" mass="40884">MTDIKNLMGGAGQLELAEAAERAAKLYRLPAGFEAQLSALEARMKPWRSIAKQLEGFDPYRGIRAAMEKNGLWGKTFNEVAKTNMGAYLAQLQASPGLNRAIKQLAEMDSAVKANAERFAQALAPGASLVKLFEDSERSRAIMAAAVDWQASYANGIAGLSERLRSSLGDSSLQAFLEHIAKASEPHEQEEILAAAQMLDEEGAVEEVAQLAQNAAEGISKALTSQEAVDQIVRAIEATQEPRHRWILVAIYFPLLLLFVSPFWNSYVDFHMKKHLEGAPTQAANKQVKEAAREAVGDLRLLRDYRFVSAQSLAVRSEPKARGQALGQLRLGQTVHVLGKEGDFTLVVWKSEDGNSELKGWVFSRYLKRFQ</sequence>
<accession>A0A0E3BHU5</accession>
<keyword evidence="1" id="KW-0812">Transmembrane</keyword>
<gene>
    <name evidence="3" type="ORF">P245_06420</name>
</gene>
<organism evidence="3 4">
    <name type="scientific">Comamonas thiooxydans</name>
    <dbReference type="NCBI Taxonomy" id="363952"/>
    <lineage>
        <taxon>Bacteria</taxon>
        <taxon>Pseudomonadati</taxon>
        <taxon>Pseudomonadota</taxon>
        <taxon>Betaproteobacteria</taxon>
        <taxon>Burkholderiales</taxon>
        <taxon>Comamonadaceae</taxon>
        <taxon>Comamonas</taxon>
    </lineage>
</organism>
<dbReference type="PROSITE" id="PS51781">
    <property type="entry name" value="SH3B"/>
    <property type="match status" value="1"/>
</dbReference>
<reference evidence="3 4" key="1">
    <citation type="submission" date="2013-09" db="EMBL/GenBank/DDBJ databases">
        <title>High correlation between genotypes and phenotypes of environmental bacteria Comamonas testosteroni strains.</title>
        <authorList>
            <person name="Liu L."/>
            <person name="Zhu W."/>
            <person name="Xia X."/>
            <person name="Xu B."/>
            <person name="Luo M."/>
            <person name="Wang G."/>
        </authorList>
    </citation>
    <scope>NUCLEOTIDE SEQUENCE [LARGE SCALE GENOMIC DNA]</scope>
    <source>
        <strain evidence="3 4">JL14</strain>
    </source>
</reference>
<dbReference type="Proteomes" id="UP000029567">
    <property type="component" value="Unassembled WGS sequence"/>
</dbReference>
<feature type="transmembrane region" description="Helical" evidence="1">
    <location>
        <begin position="246"/>
        <end position="264"/>
    </location>
</feature>
<keyword evidence="1" id="KW-0472">Membrane</keyword>
<comment type="caution">
    <text evidence="3">The sequence shown here is derived from an EMBL/GenBank/DDBJ whole genome shotgun (WGS) entry which is preliminary data.</text>
</comment>
<dbReference type="AlphaFoldDB" id="A0A0E3BHU5"/>
<name>A0A0E3BHU5_9BURK</name>
<evidence type="ECO:0000256" key="1">
    <source>
        <dbReference type="SAM" id="Phobius"/>
    </source>
</evidence>
<feature type="domain" description="SH3b" evidence="2">
    <location>
        <begin position="303"/>
        <end position="371"/>
    </location>
</feature>
<protein>
    <recommendedName>
        <fullName evidence="2">SH3b domain-containing protein</fullName>
    </recommendedName>
</protein>
<evidence type="ECO:0000313" key="3">
    <source>
        <dbReference type="EMBL" id="KGG95559.1"/>
    </source>
</evidence>
<evidence type="ECO:0000259" key="2">
    <source>
        <dbReference type="PROSITE" id="PS51781"/>
    </source>
</evidence>